<dbReference type="InterPro" id="IPR000182">
    <property type="entry name" value="GNAT_dom"/>
</dbReference>
<dbReference type="KEGG" id="tfr:BR63_12835"/>
<gene>
    <name evidence="2" type="ORF">BR63_12835</name>
</gene>
<evidence type="ECO:0000313" key="2">
    <source>
        <dbReference type="EMBL" id="QNB47115.1"/>
    </source>
</evidence>
<dbReference type="InterPro" id="IPR016181">
    <property type="entry name" value="Acyl_CoA_acyltransferase"/>
</dbReference>
<dbReference type="Proteomes" id="UP000515847">
    <property type="component" value="Chromosome"/>
</dbReference>
<dbReference type="OrthoDB" id="9796171at2"/>
<dbReference type="CDD" id="cd04301">
    <property type="entry name" value="NAT_SF"/>
    <property type="match status" value="1"/>
</dbReference>
<keyword evidence="2" id="KW-0808">Transferase</keyword>
<dbReference type="Pfam" id="PF00583">
    <property type="entry name" value="Acetyltransf_1"/>
    <property type="match status" value="1"/>
</dbReference>
<organism evidence="2 3">
    <name type="scientific">Thermanaerosceptrum fracticalcis</name>
    <dbReference type="NCBI Taxonomy" id="1712410"/>
    <lineage>
        <taxon>Bacteria</taxon>
        <taxon>Bacillati</taxon>
        <taxon>Bacillota</taxon>
        <taxon>Clostridia</taxon>
        <taxon>Eubacteriales</taxon>
        <taxon>Peptococcaceae</taxon>
        <taxon>Thermanaerosceptrum</taxon>
    </lineage>
</organism>
<protein>
    <submittedName>
        <fullName evidence="2">GNAT family N-acetyltransferase</fullName>
    </submittedName>
</protein>
<keyword evidence="3" id="KW-1185">Reference proteome</keyword>
<dbReference type="SUPFAM" id="SSF55729">
    <property type="entry name" value="Acyl-CoA N-acyltransferases (Nat)"/>
    <property type="match status" value="1"/>
</dbReference>
<dbReference type="GO" id="GO:0016747">
    <property type="term" value="F:acyltransferase activity, transferring groups other than amino-acyl groups"/>
    <property type="evidence" value="ECO:0007669"/>
    <property type="project" value="InterPro"/>
</dbReference>
<dbReference type="RefSeq" id="WP_034426258.1">
    <property type="nucleotide sequence ID" value="NZ_CP045798.1"/>
</dbReference>
<dbReference type="PROSITE" id="PS51186">
    <property type="entry name" value="GNAT"/>
    <property type="match status" value="1"/>
</dbReference>
<feature type="domain" description="N-acetyltransferase" evidence="1">
    <location>
        <begin position="17"/>
        <end position="218"/>
    </location>
</feature>
<sequence>MFYKELYFFDGDRTVQGVIRSYREKDFPGLIRIQQESFPPPFPAELWWNEEQLYNHITLFPEGALCAEVEGTLAGSMTGLIVKLDHNHTHHTWSEITDNGYIRNHDPNGDTLYVVDICIRPAYRKLGLGKWLMQSMYEVVVYKGLRRLLGGGRIPGYHRVAQEMTAEQYLEAVVRGELKDPVITFLLHCGRVPVALVSNYLEDEESHHYGVLMEWKNPFLRQENRPPCRISQKKRLQTF</sequence>
<reference evidence="2 3" key="1">
    <citation type="journal article" date="2019" name="Front. Microbiol.">
        <title>Thermoanaerosceptrum fracticalcis gen. nov. sp. nov., a Novel Fumarate-Fermenting Microorganism From a Deep Fractured Carbonate Aquifer of the US Great Basin.</title>
        <authorList>
            <person name="Hamilton-Brehm S.D."/>
            <person name="Stewart L.E."/>
            <person name="Zavarin M."/>
            <person name="Caldwell M."/>
            <person name="Lawson P.A."/>
            <person name="Onstott T.C."/>
            <person name="Grzymski J."/>
            <person name="Neveux I."/>
            <person name="Lollar B.S."/>
            <person name="Russell C.E."/>
            <person name="Moser D.P."/>
        </authorList>
    </citation>
    <scope>NUCLEOTIDE SEQUENCE [LARGE SCALE GENOMIC DNA]</scope>
    <source>
        <strain evidence="2 3">DRI-13</strain>
    </source>
</reference>
<name>A0A7G6E4W1_THEFR</name>
<evidence type="ECO:0000259" key="1">
    <source>
        <dbReference type="PROSITE" id="PS51186"/>
    </source>
</evidence>
<evidence type="ECO:0000313" key="3">
    <source>
        <dbReference type="Proteomes" id="UP000515847"/>
    </source>
</evidence>
<dbReference type="EMBL" id="CP045798">
    <property type="protein sequence ID" value="QNB47115.1"/>
    <property type="molecule type" value="Genomic_DNA"/>
</dbReference>
<dbReference type="AlphaFoldDB" id="A0A7G6E4W1"/>
<accession>A0A7G6E4W1</accession>
<proteinExistence type="predicted"/>
<dbReference type="Gene3D" id="3.40.630.30">
    <property type="match status" value="1"/>
</dbReference>